<dbReference type="RefSeq" id="WP_106289035.1">
    <property type="nucleotide sequence ID" value="NZ_CAWNTC010000059.1"/>
</dbReference>
<evidence type="ECO:0000313" key="3">
    <source>
        <dbReference type="Proteomes" id="UP000238762"/>
    </source>
</evidence>
<dbReference type="OrthoDB" id="516203at2"/>
<feature type="transmembrane region" description="Helical" evidence="1">
    <location>
        <begin position="16"/>
        <end position="35"/>
    </location>
</feature>
<gene>
    <name evidence="2" type="ORF">C7B64_12735</name>
</gene>
<dbReference type="InterPro" id="IPR025480">
    <property type="entry name" value="DUF4330"/>
</dbReference>
<dbReference type="Proteomes" id="UP000238762">
    <property type="component" value="Unassembled WGS sequence"/>
</dbReference>
<organism evidence="2 3">
    <name type="scientific">Merismopedia glauca CCAP 1448/3</name>
    <dbReference type="NCBI Taxonomy" id="1296344"/>
    <lineage>
        <taxon>Bacteria</taxon>
        <taxon>Bacillati</taxon>
        <taxon>Cyanobacteriota</taxon>
        <taxon>Cyanophyceae</taxon>
        <taxon>Synechococcales</taxon>
        <taxon>Merismopediaceae</taxon>
        <taxon>Merismopedia</taxon>
    </lineage>
</organism>
<reference evidence="2 3" key="2">
    <citation type="submission" date="2018-03" db="EMBL/GenBank/DDBJ databases">
        <title>The ancient ancestry and fast evolution of plastids.</title>
        <authorList>
            <person name="Moore K.R."/>
            <person name="Magnabosco C."/>
            <person name="Momper L."/>
            <person name="Gold D.A."/>
            <person name="Bosak T."/>
            <person name="Fournier G.P."/>
        </authorList>
    </citation>
    <scope>NUCLEOTIDE SEQUENCE [LARGE SCALE GENOMIC DNA]</scope>
    <source>
        <strain evidence="2 3">CCAP 1448/3</strain>
    </source>
</reference>
<protein>
    <submittedName>
        <fullName evidence="2">Pyruvate/2-oxoglutarate dehydrogenase complex,dihydrolipoamide dehydrogenase (E3) component</fullName>
    </submittedName>
</protein>
<keyword evidence="1" id="KW-0812">Transmembrane</keyword>
<dbReference type="AlphaFoldDB" id="A0A2T1C330"/>
<evidence type="ECO:0000256" key="1">
    <source>
        <dbReference type="SAM" id="Phobius"/>
    </source>
</evidence>
<keyword evidence="1" id="KW-1133">Transmembrane helix</keyword>
<accession>A0A2T1C330</accession>
<keyword evidence="2" id="KW-0670">Pyruvate</keyword>
<keyword evidence="3" id="KW-1185">Reference proteome</keyword>
<sequence length="179" mass="18804">MAIVDSQGKLFGKVSILDVGAALIILAVLFGIFVFPATTGSSIAQVGASKPVEVTTLVKGLSVINPDAWVAEFKQQKKTKLIVRNQEYGEVDIKSAERVPELVIVPQPDGSAKGLPNPIENDYSLNMLIILGGTGKVSDGGVVLGNTPVKVGTVLELEGASYNFKASVIDIKVLNQAKS</sequence>
<dbReference type="EMBL" id="PVWJ01000057">
    <property type="protein sequence ID" value="PSB02523.1"/>
    <property type="molecule type" value="Genomic_DNA"/>
</dbReference>
<keyword evidence="1" id="KW-0472">Membrane</keyword>
<dbReference type="Pfam" id="PF14221">
    <property type="entry name" value="DUF4330"/>
    <property type="match status" value="1"/>
</dbReference>
<reference evidence="2 3" key="1">
    <citation type="submission" date="2018-02" db="EMBL/GenBank/DDBJ databases">
        <authorList>
            <person name="Cohen D.B."/>
            <person name="Kent A.D."/>
        </authorList>
    </citation>
    <scope>NUCLEOTIDE SEQUENCE [LARGE SCALE GENOMIC DNA]</scope>
    <source>
        <strain evidence="2 3">CCAP 1448/3</strain>
    </source>
</reference>
<proteinExistence type="predicted"/>
<evidence type="ECO:0000313" key="2">
    <source>
        <dbReference type="EMBL" id="PSB02523.1"/>
    </source>
</evidence>
<name>A0A2T1C330_9CYAN</name>
<comment type="caution">
    <text evidence="2">The sequence shown here is derived from an EMBL/GenBank/DDBJ whole genome shotgun (WGS) entry which is preliminary data.</text>
</comment>